<keyword evidence="3" id="KW-1133">Transmembrane helix</keyword>
<dbReference type="InterPro" id="IPR011990">
    <property type="entry name" value="TPR-like_helical_dom_sf"/>
</dbReference>
<keyword evidence="1" id="KW-0677">Repeat</keyword>
<dbReference type="Gene3D" id="1.25.40.10">
    <property type="entry name" value="Tetratricopeptide repeat domain"/>
    <property type="match status" value="1"/>
</dbReference>
<keyword evidence="3" id="KW-0472">Membrane</keyword>
<comment type="caution">
    <text evidence="4">The sequence shown here is derived from an EMBL/GenBank/DDBJ whole genome shotgun (WGS) entry which is preliminary data.</text>
</comment>
<sequence>MYSKCEKGMLSSVKVFEGILAPRIISWTAMIAGFMQNGLNEDAVGLYRKMLRCGMKENEFSFASILPTQYSQSTWGQFKSYLLKQWRTYWGTAEYNLVRFFFTFAIALMLGSIF</sequence>
<dbReference type="GO" id="GO:0003723">
    <property type="term" value="F:RNA binding"/>
    <property type="evidence" value="ECO:0007669"/>
    <property type="project" value="InterPro"/>
</dbReference>
<dbReference type="Proteomes" id="UP000554482">
    <property type="component" value="Unassembled WGS sequence"/>
</dbReference>
<feature type="repeat" description="PPR" evidence="2">
    <location>
        <begin position="23"/>
        <end position="57"/>
    </location>
</feature>
<evidence type="ECO:0000256" key="3">
    <source>
        <dbReference type="SAM" id="Phobius"/>
    </source>
</evidence>
<evidence type="ECO:0000256" key="2">
    <source>
        <dbReference type="PROSITE-ProRule" id="PRU00708"/>
    </source>
</evidence>
<dbReference type="GO" id="GO:0009451">
    <property type="term" value="P:RNA modification"/>
    <property type="evidence" value="ECO:0007669"/>
    <property type="project" value="InterPro"/>
</dbReference>
<reference evidence="4 5" key="1">
    <citation type="submission" date="2020-06" db="EMBL/GenBank/DDBJ databases">
        <title>Transcriptomic and genomic resources for Thalictrum thalictroides and T. hernandezii: Facilitating candidate gene discovery in an emerging model plant lineage.</title>
        <authorList>
            <person name="Arias T."/>
            <person name="Riano-Pachon D.M."/>
            <person name="Di Stilio V.S."/>
        </authorList>
    </citation>
    <scope>NUCLEOTIDE SEQUENCE [LARGE SCALE GENOMIC DNA]</scope>
    <source>
        <strain evidence="5">cv. WT478/WT964</strain>
        <tissue evidence="4">Leaves</tissue>
    </source>
</reference>
<gene>
    <name evidence="4" type="ORF">FRX31_029703</name>
</gene>
<protein>
    <submittedName>
        <fullName evidence="4">Pleiotropic drug resistance</fullName>
    </submittedName>
</protein>
<evidence type="ECO:0000256" key="1">
    <source>
        <dbReference type="ARBA" id="ARBA00022737"/>
    </source>
</evidence>
<dbReference type="NCBIfam" id="TIGR00756">
    <property type="entry name" value="PPR"/>
    <property type="match status" value="1"/>
</dbReference>
<evidence type="ECO:0000313" key="4">
    <source>
        <dbReference type="EMBL" id="KAF5180710.1"/>
    </source>
</evidence>
<dbReference type="InterPro" id="IPR002885">
    <property type="entry name" value="PPR_rpt"/>
</dbReference>
<accession>A0A7J6V918</accession>
<dbReference type="AlphaFoldDB" id="A0A7J6V918"/>
<organism evidence="4 5">
    <name type="scientific">Thalictrum thalictroides</name>
    <name type="common">Rue-anemone</name>
    <name type="synonym">Anemone thalictroides</name>
    <dbReference type="NCBI Taxonomy" id="46969"/>
    <lineage>
        <taxon>Eukaryota</taxon>
        <taxon>Viridiplantae</taxon>
        <taxon>Streptophyta</taxon>
        <taxon>Embryophyta</taxon>
        <taxon>Tracheophyta</taxon>
        <taxon>Spermatophyta</taxon>
        <taxon>Magnoliopsida</taxon>
        <taxon>Ranunculales</taxon>
        <taxon>Ranunculaceae</taxon>
        <taxon>Thalictroideae</taxon>
        <taxon>Thalictrum</taxon>
    </lineage>
</organism>
<keyword evidence="3" id="KW-0812">Transmembrane</keyword>
<dbReference type="Pfam" id="PF13041">
    <property type="entry name" value="PPR_2"/>
    <property type="match status" value="1"/>
</dbReference>
<proteinExistence type="predicted"/>
<evidence type="ECO:0000313" key="5">
    <source>
        <dbReference type="Proteomes" id="UP000554482"/>
    </source>
</evidence>
<name>A0A7J6V918_THATH</name>
<feature type="transmembrane region" description="Helical" evidence="3">
    <location>
        <begin position="97"/>
        <end position="113"/>
    </location>
</feature>
<dbReference type="InterPro" id="IPR046960">
    <property type="entry name" value="PPR_At4g14850-like_plant"/>
</dbReference>
<dbReference type="PANTHER" id="PTHR47926">
    <property type="entry name" value="PENTATRICOPEPTIDE REPEAT-CONTAINING PROTEIN"/>
    <property type="match status" value="1"/>
</dbReference>
<dbReference type="EMBL" id="JABWDY010037040">
    <property type="protein sequence ID" value="KAF5180710.1"/>
    <property type="molecule type" value="Genomic_DNA"/>
</dbReference>
<keyword evidence="5" id="KW-1185">Reference proteome</keyword>
<dbReference type="PROSITE" id="PS51375">
    <property type="entry name" value="PPR"/>
    <property type="match status" value="1"/>
</dbReference>
<dbReference type="OrthoDB" id="1611128at2759"/>